<reference evidence="4" key="1">
    <citation type="journal article" date="2023" name="IMA Fungus">
        <title>Comparative genomic study of the Penicillium genus elucidates a diverse pangenome and 15 lateral gene transfer events.</title>
        <authorList>
            <person name="Petersen C."/>
            <person name="Sorensen T."/>
            <person name="Nielsen M.R."/>
            <person name="Sondergaard T.E."/>
            <person name="Sorensen J.L."/>
            <person name="Fitzpatrick D.A."/>
            <person name="Frisvad J.C."/>
            <person name="Nielsen K.L."/>
        </authorList>
    </citation>
    <scope>NUCLEOTIDE SEQUENCE</scope>
    <source>
        <strain evidence="4">IBT 17514</strain>
    </source>
</reference>
<keyword evidence="1" id="KW-0732">Signal</keyword>
<dbReference type="Proteomes" id="UP001215712">
    <property type="component" value="Unassembled WGS sequence"/>
</dbReference>
<dbReference type="AlphaFoldDB" id="A0AAD6HLX9"/>
<protein>
    <recommendedName>
        <fullName evidence="6">Amidase domain-containing protein</fullName>
    </recommendedName>
</protein>
<evidence type="ECO:0008006" key="6">
    <source>
        <dbReference type="Google" id="ProtNLM"/>
    </source>
</evidence>
<proteinExistence type="predicted"/>
<dbReference type="InterPro" id="IPR058329">
    <property type="entry name" value="Arp1_N"/>
</dbReference>
<dbReference type="Gene3D" id="3.90.1300.10">
    <property type="entry name" value="Amidase signature (AS) domain"/>
    <property type="match status" value="1"/>
</dbReference>
<feature type="chain" id="PRO_5042192074" description="Amidase domain-containing protein" evidence="1">
    <location>
        <begin position="23"/>
        <end position="658"/>
    </location>
</feature>
<feature type="domain" description="Amidase" evidence="2">
    <location>
        <begin position="221"/>
        <end position="418"/>
    </location>
</feature>
<dbReference type="PANTHER" id="PTHR46310:SF7">
    <property type="entry name" value="AMIDASE 1"/>
    <property type="match status" value="1"/>
</dbReference>
<dbReference type="InterPro" id="IPR036928">
    <property type="entry name" value="AS_sf"/>
</dbReference>
<gene>
    <name evidence="4" type="ORF">N7493_004877</name>
</gene>
<reference evidence="4" key="2">
    <citation type="submission" date="2023-01" db="EMBL/GenBank/DDBJ databases">
        <authorList>
            <person name="Petersen C."/>
        </authorList>
    </citation>
    <scope>NUCLEOTIDE SEQUENCE</scope>
    <source>
        <strain evidence="4">IBT 17514</strain>
    </source>
</reference>
<dbReference type="EMBL" id="JAQJAN010000006">
    <property type="protein sequence ID" value="KAJ5727057.1"/>
    <property type="molecule type" value="Genomic_DNA"/>
</dbReference>
<dbReference type="PANTHER" id="PTHR46310">
    <property type="entry name" value="AMIDASE 1"/>
    <property type="match status" value="1"/>
</dbReference>
<accession>A0AAD6HLX9</accession>
<dbReference type="SUPFAM" id="SSF75304">
    <property type="entry name" value="Amidase signature (AS) enzymes"/>
    <property type="match status" value="1"/>
</dbReference>
<comment type="caution">
    <text evidence="4">The sequence shown here is derived from an EMBL/GenBank/DDBJ whole genome shotgun (WGS) entry which is preliminary data.</text>
</comment>
<evidence type="ECO:0000256" key="1">
    <source>
        <dbReference type="SAM" id="SignalP"/>
    </source>
</evidence>
<dbReference type="InterPro" id="IPR023631">
    <property type="entry name" value="Amidase_dom"/>
</dbReference>
<feature type="signal peptide" evidence="1">
    <location>
        <begin position="1"/>
        <end position="22"/>
    </location>
</feature>
<evidence type="ECO:0000313" key="5">
    <source>
        <dbReference type="Proteomes" id="UP001215712"/>
    </source>
</evidence>
<organism evidence="4 5">
    <name type="scientific">Penicillium malachiteum</name>
    <dbReference type="NCBI Taxonomy" id="1324776"/>
    <lineage>
        <taxon>Eukaryota</taxon>
        <taxon>Fungi</taxon>
        <taxon>Dikarya</taxon>
        <taxon>Ascomycota</taxon>
        <taxon>Pezizomycotina</taxon>
        <taxon>Eurotiomycetes</taxon>
        <taxon>Eurotiomycetidae</taxon>
        <taxon>Eurotiales</taxon>
        <taxon>Aspergillaceae</taxon>
        <taxon>Penicillium</taxon>
    </lineage>
</organism>
<name>A0AAD6HLX9_9EURO</name>
<feature type="domain" description="Scytalone dehydratase-like protein Arp1 N-terminal" evidence="3">
    <location>
        <begin position="46"/>
        <end position="177"/>
    </location>
</feature>
<dbReference type="Pfam" id="PF26053">
    <property type="entry name" value="DUF8016"/>
    <property type="match status" value="1"/>
</dbReference>
<evidence type="ECO:0000313" key="4">
    <source>
        <dbReference type="EMBL" id="KAJ5727057.1"/>
    </source>
</evidence>
<evidence type="ECO:0000259" key="2">
    <source>
        <dbReference type="Pfam" id="PF01425"/>
    </source>
</evidence>
<evidence type="ECO:0000259" key="3">
    <source>
        <dbReference type="Pfam" id="PF26053"/>
    </source>
</evidence>
<keyword evidence="5" id="KW-1185">Reference proteome</keyword>
<sequence>MGSTARFKLTTLLSLLSTLVAASSSSKGQTIEVNGNSYFMPAKVVTSLKISQGQLSKESGLVPLTVIRSDVSKLTTSIINSLVNSYEAEDDVFNSGFLETEGTKLIGLETDIYVTYNGTSKKPSEDVTLPSNWGNKFLGFSSSYKTKKTTTSSTSIPPGPYFLDVASGDVFEAYLLYSDVMGSFTQGLYGVGDGSYDVLTAGLQGYASLTIGVPSRLYYTKTTKQPLAGIRLGVKDLYDIKGVKTGCGNRAYYETYDAANTTGPAIQSLIDAGAVIVGKMKTSQFANGETATDDWVDYHSPFNARGDGYQDPSSSSSGPGSGIGAYPWLDIAIGSDTGGSIRNPSQVNGCFGNRPSWNLVSLDDVMPMSPLLDTAGFLTRDVHLWRAAAEVLYAGAHLKSYTKYPNSIKTIDFPTTSSTEANRVILKFLSNLSSFLGGANVTTLDYDSLWNFTKPSSVSADQTLETMLNITYPILISKQQYPLVAAPLYEDYAAANGGRKPFIDPVPLSRWDWGLEYPESQLEAEIKNKDTFTAWWNSTVQVFDAETCSDSLILYVGAAATPTYRNAYRSMPGIPSGFSASRIANFAGVPDMVVPIGQAKYNSTITEQEEYLPVAIDFIAPHGCDLMIFNLVNELVAAGIVKEPVTGSTLYDDEITYY</sequence>
<dbReference type="Pfam" id="PF01425">
    <property type="entry name" value="Amidase"/>
    <property type="match status" value="1"/>
</dbReference>